<organism evidence="1 2">
    <name type="scientific">Alligator mississippiensis</name>
    <name type="common">American alligator</name>
    <dbReference type="NCBI Taxonomy" id="8496"/>
    <lineage>
        <taxon>Eukaryota</taxon>
        <taxon>Metazoa</taxon>
        <taxon>Chordata</taxon>
        <taxon>Craniata</taxon>
        <taxon>Vertebrata</taxon>
        <taxon>Euteleostomi</taxon>
        <taxon>Archelosauria</taxon>
        <taxon>Archosauria</taxon>
        <taxon>Crocodylia</taxon>
        <taxon>Alligatoridae</taxon>
        <taxon>Alligatorinae</taxon>
        <taxon>Alligator</taxon>
    </lineage>
</organism>
<sequence length="119" mass="13143">MQNVLEKLTLHTPLTVLLPVDPQLSSELWGPASIATEVSADFSKVSLAVDLIRKGPGVYGEESVLTITYSCELASLNPTKRFVRIRNSCLDMLLPDPQPIPLAWKEVHHSYCWLQGSGL</sequence>
<gene>
    <name evidence="1" type="ORF">Y1Q_0009126</name>
</gene>
<evidence type="ECO:0000313" key="2">
    <source>
        <dbReference type="Proteomes" id="UP000050525"/>
    </source>
</evidence>
<name>A0A151M2C9_ALLMI</name>
<evidence type="ECO:0000313" key="1">
    <source>
        <dbReference type="EMBL" id="KYO18669.1"/>
    </source>
</evidence>
<reference evidence="1 2" key="1">
    <citation type="journal article" date="2012" name="Genome Biol.">
        <title>Sequencing three crocodilian genomes to illuminate the evolution of archosaurs and amniotes.</title>
        <authorList>
            <person name="St John J.A."/>
            <person name="Braun E.L."/>
            <person name="Isberg S.R."/>
            <person name="Miles L.G."/>
            <person name="Chong A.Y."/>
            <person name="Gongora J."/>
            <person name="Dalzell P."/>
            <person name="Moran C."/>
            <person name="Bed'hom B."/>
            <person name="Abzhanov A."/>
            <person name="Burgess S.C."/>
            <person name="Cooksey A.M."/>
            <person name="Castoe T.A."/>
            <person name="Crawford N.G."/>
            <person name="Densmore L.D."/>
            <person name="Drew J.C."/>
            <person name="Edwards S.V."/>
            <person name="Faircloth B.C."/>
            <person name="Fujita M.K."/>
            <person name="Greenwold M.J."/>
            <person name="Hoffmann F.G."/>
            <person name="Howard J.M."/>
            <person name="Iguchi T."/>
            <person name="Janes D.E."/>
            <person name="Khan S.Y."/>
            <person name="Kohno S."/>
            <person name="de Koning A.J."/>
            <person name="Lance S.L."/>
            <person name="McCarthy F.M."/>
            <person name="McCormack J.E."/>
            <person name="Merchant M.E."/>
            <person name="Peterson D.G."/>
            <person name="Pollock D.D."/>
            <person name="Pourmand N."/>
            <person name="Raney B.J."/>
            <person name="Roessler K.A."/>
            <person name="Sanford J.R."/>
            <person name="Sawyer R.H."/>
            <person name="Schmidt C.J."/>
            <person name="Triplett E.W."/>
            <person name="Tuberville T.D."/>
            <person name="Venegas-Anaya M."/>
            <person name="Howard J.T."/>
            <person name="Jarvis E.D."/>
            <person name="Guillette L.J.Jr."/>
            <person name="Glenn T.C."/>
            <person name="Green R.E."/>
            <person name="Ray D.A."/>
        </authorList>
    </citation>
    <scope>NUCLEOTIDE SEQUENCE [LARGE SCALE GENOMIC DNA]</scope>
    <source>
        <strain evidence="1">KSC_2009_1</strain>
    </source>
</reference>
<comment type="caution">
    <text evidence="1">The sequence shown here is derived from an EMBL/GenBank/DDBJ whole genome shotgun (WGS) entry which is preliminary data.</text>
</comment>
<dbReference type="EMBL" id="AKHW03006780">
    <property type="protein sequence ID" value="KYO18669.1"/>
    <property type="molecule type" value="Genomic_DNA"/>
</dbReference>
<dbReference type="Proteomes" id="UP000050525">
    <property type="component" value="Unassembled WGS sequence"/>
</dbReference>
<dbReference type="AlphaFoldDB" id="A0A151M2C9"/>
<proteinExistence type="predicted"/>
<keyword evidence="2" id="KW-1185">Reference proteome</keyword>
<accession>A0A151M2C9</accession>
<protein>
    <submittedName>
        <fullName evidence="1">Uncharacterized protein</fullName>
    </submittedName>
</protein>